<evidence type="ECO:0008006" key="4">
    <source>
        <dbReference type="Google" id="ProtNLM"/>
    </source>
</evidence>
<organism evidence="2 3">
    <name type="scientific">Flavobacterium stagni</name>
    <dbReference type="NCBI Taxonomy" id="2506421"/>
    <lineage>
        <taxon>Bacteria</taxon>
        <taxon>Pseudomonadati</taxon>
        <taxon>Bacteroidota</taxon>
        <taxon>Flavobacteriia</taxon>
        <taxon>Flavobacteriales</taxon>
        <taxon>Flavobacteriaceae</taxon>
        <taxon>Flavobacterium</taxon>
    </lineage>
</organism>
<gene>
    <name evidence="2" type="ORF">EQG61_02435</name>
</gene>
<evidence type="ECO:0000313" key="2">
    <source>
        <dbReference type="EMBL" id="RXR24320.1"/>
    </source>
</evidence>
<accession>A0A4V1N305</accession>
<name>A0A4V1N305_9FLAO</name>
<feature type="chain" id="PRO_5020748258" description="DUF4468 domain-containing protein" evidence="1">
    <location>
        <begin position="28"/>
        <end position="207"/>
    </location>
</feature>
<sequence>MNNFFFKFKNTNNLCFFFFLICLTANAQDSYVVDKEGNKTTIIPKSFDLNIEKNKVTFKTSSGQLFSKSLAFKDFDYAVLEDYRFQSFDLWNTEEYKVYSVLAESNTKKLISYSYTYYYGNSGTTYFNAYVLNSDNSVYQSFNCSRPNIIQDDTIIRDGLRAMITENFPDCTDFLEQFKYYDKPREGLTNVLNLFEDPTYHDCKTSK</sequence>
<protein>
    <recommendedName>
        <fullName evidence="4">DUF4468 domain-containing protein</fullName>
    </recommendedName>
</protein>
<proteinExistence type="predicted"/>
<dbReference type="Proteomes" id="UP000289857">
    <property type="component" value="Unassembled WGS sequence"/>
</dbReference>
<dbReference type="EMBL" id="SBKN01000001">
    <property type="protein sequence ID" value="RXR24320.1"/>
    <property type="molecule type" value="Genomic_DNA"/>
</dbReference>
<feature type="signal peptide" evidence="1">
    <location>
        <begin position="1"/>
        <end position="27"/>
    </location>
</feature>
<keyword evidence="1" id="KW-0732">Signal</keyword>
<dbReference type="OrthoDB" id="1338807at2"/>
<dbReference type="RefSeq" id="WP_129460297.1">
    <property type="nucleotide sequence ID" value="NZ_SBKN01000001.1"/>
</dbReference>
<comment type="caution">
    <text evidence="2">The sequence shown here is derived from an EMBL/GenBank/DDBJ whole genome shotgun (WGS) entry which is preliminary data.</text>
</comment>
<evidence type="ECO:0000256" key="1">
    <source>
        <dbReference type="SAM" id="SignalP"/>
    </source>
</evidence>
<keyword evidence="3" id="KW-1185">Reference proteome</keyword>
<dbReference type="AlphaFoldDB" id="A0A4V1N305"/>
<evidence type="ECO:0000313" key="3">
    <source>
        <dbReference type="Proteomes" id="UP000289857"/>
    </source>
</evidence>
<reference evidence="3" key="1">
    <citation type="submission" date="2019-01" db="EMBL/GenBank/DDBJ databases">
        <title>Cytophagaceae bacterium strain CAR-16.</title>
        <authorList>
            <person name="Chen W.-M."/>
        </authorList>
    </citation>
    <scope>NUCLEOTIDE SEQUENCE [LARGE SCALE GENOMIC DNA]</scope>
    <source>
        <strain evidence="3">WWJ-16</strain>
    </source>
</reference>